<proteinExistence type="predicted"/>
<dbReference type="GO" id="GO:0016226">
    <property type="term" value="P:iron-sulfur cluster assembly"/>
    <property type="evidence" value="ECO:0007669"/>
    <property type="project" value="InterPro"/>
</dbReference>
<reference evidence="3 6" key="1">
    <citation type="journal article" date="2015" name="ISME J.">
        <title>Elemental sulfur and acetate can support life of a novel strictly anaerobic haloarchaeon.</title>
        <authorList>
            <person name="Sorokin D.Y."/>
            <person name="Kublanov I.V."/>
            <person name="Gavrilov S.N."/>
            <person name="Rojo D."/>
            <person name="Roman P."/>
            <person name="Golyshin P.N."/>
            <person name="Slepak V.Z."/>
            <person name="Smedile F."/>
            <person name="Ferrer M."/>
            <person name="Messina E."/>
            <person name="La Cono V."/>
            <person name="Yakimov M.M."/>
        </authorList>
    </citation>
    <scope>NUCLEOTIDE SEQUENCE [LARGE SCALE GENOMIC DNA]</scope>
    <source>
        <strain evidence="3 6">HSR2</strain>
    </source>
</reference>
<dbReference type="GO" id="GO:0005506">
    <property type="term" value="F:iron ion binding"/>
    <property type="evidence" value="ECO:0007669"/>
    <property type="project" value="InterPro"/>
</dbReference>
<dbReference type="Gene3D" id="3.30.300.130">
    <property type="entry name" value="Fe-S cluster assembly (FSCA)"/>
    <property type="match status" value="1"/>
</dbReference>
<accession>A0A0F7PB72</accession>
<dbReference type="EMBL" id="CP008874">
    <property type="protein sequence ID" value="AKH96884.1"/>
    <property type="molecule type" value="Genomic_DNA"/>
</dbReference>
<keyword evidence="6" id="KW-1185">Reference proteome</keyword>
<dbReference type="KEGG" id="hsu:HLASF_0378"/>
<evidence type="ECO:0000256" key="1">
    <source>
        <dbReference type="SAM" id="MobiDB-lite"/>
    </source>
</evidence>
<evidence type="ECO:0000259" key="2">
    <source>
        <dbReference type="Pfam" id="PF01106"/>
    </source>
</evidence>
<name>A0A0F7PB72_9EURY</name>
<dbReference type="InterPro" id="IPR034904">
    <property type="entry name" value="FSCA_dom_sf"/>
</dbReference>
<dbReference type="Proteomes" id="UP000069906">
    <property type="component" value="Chromosome"/>
</dbReference>
<protein>
    <submittedName>
        <fullName evidence="3">Nitrogen-fixing protein NifU</fullName>
    </submittedName>
</protein>
<feature type="domain" description="NIF system FeS cluster assembly NifU C-terminal" evidence="2">
    <location>
        <begin position="21"/>
        <end position="78"/>
    </location>
</feature>
<feature type="region of interest" description="Disordered" evidence="1">
    <location>
        <begin position="94"/>
        <end position="120"/>
    </location>
</feature>
<dbReference type="EMBL" id="CP011564">
    <property type="protein sequence ID" value="ALG81286.1"/>
    <property type="molecule type" value="Genomic_DNA"/>
</dbReference>
<reference evidence="5" key="2">
    <citation type="submission" date="2015-05" db="EMBL/GenBank/DDBJ databases">
        <title>Complete genome sequence of Halanaeroarchaeum sulfurireducens type strain M27-SA2, a sulfate-reducer haloarchaeon from marine anoxic lake Medee.</title>
        <authorList>
            <person name="Messina E."/>
            <person name="Kublanov I.V."/>
            <person name="Toshchakov S."/>
            <person name="Arcadi E."/>
            <person name="La Spada G."/>
            <person name="La Cono V."/>
            <person name="Yakimov M.M."/>
        </authorList>
    </citation>
    <scope>NUCLEOTIDE SEQUENCE [LARGE SCALE GENOMIC DNA]</scope>
    <source>
        <strain evidence="5">M27-SA2</strain>
    </source>
</reference>
<sequence length="120" mass="12861">MSTDGSELRERIESWLSVQMPIIQMHGGSSAVRSVDPESGRVTVEMGGACAHCGISPRTADQVRENLTTEFDAVTEVEVQFLDDREALGVDQAESVMGVDRTQGGRGGDGKGHLPPENSF</sequence>
<reference evidence="4 5" key="3">
    <citation type="journal article" date="2016" name="Stand. Genomic Sci.">
        <title>Complete genome sequence of 'Halanaeroarchaeum sulfurireducens' M27-SA2, a sulfur-reducing and acetate-oxidizing haloarchaeon from the deep-sea hypersaline anoxic lake Medee.</title>
        <authorList>
            <person name="Messina E."/>
            <person name="Sorokin D.Y."/>
            <person name="Kublanov I.V."/>
            <person name="Toshchakov S."/>
            <person name="Lopatina A."/>
            <person name="Arcadi E."/>
            <person name="Smedile F."/>
            <person name="La Spada G."/>
            <person name="La Cono V."/>
            <person name="Yakimov M.M."/>
        </authorList>
    </citation>
    <scope>NUCLEOTIDE SEQUENCE [LARGE SCALE GENOMIC DNA]</scope>
    <source>
        <strain evidence="4 5">M27-SA2</strain>
    </source>
</reference>
<dbReference type="Proteomes" id="UP000060390">
    <property type="component" value="Chromosome"/>
</dbReference>
<dbReference type="STRING" id="1604004.HLASA_0377"/>
<gene>
    <name evidence="4" type="ORF">HLASA_0377</name>
    <name evidence="3" type="ORF">HLASF_0378</name>
</gene>
<dbReference type="HOGENOM" id="CLU_151086_0_0_2"/>
<evidence type="ECO:0000313" key="3">
    <source>
        <dbReference type="EMBL" id="AKH96884.1"/>
    </source>
</evidence>
<dbReference type="GeneID" id="26009746"/>
<evidence type="ECO:0000313" key="5">
    <source>
        <dbReference type="Proteomes" id="UP000060390"/>
    </source>
</evidence>
<evidence type="ECO:0000313" key="4">
    <source>
        <dbReference type="EMBL" id="ALG81286.1"/>
    </source>
</evidence>
<dbReference type="KEGG" id="hsf:HLASA_0377"/>
<organism evidence="3 6">
    <name type="scientific">Halanaeroarchaeum sulfurireducens</name>
    <dbReference type="NCBI Taxonomy" id="1604004"/>
    <lineage>
        <taxon>Archaea</taxon>
        <taxon>Methanobacteriati</taxon>
        <taxon>Methanobacteriota</taxon>
        <taxon>Stenosarchaea group</taxon>
        <taxon>Halobacteria</taxon>
        <taxon>Halobacteriales</taxon>
        <taxon>Halobacteriaceae</taxon>
        <taxon>Halanaeroarchaeum</taxon>
    </lineage>
</organism>
<dbReference type="GO" id="GO:0051536">
    <property type="term" value="F:iron-sulfur cluster binding"/>
    <property type="evidence" value="ECO:0007669"/>
    <property type="project" value="InterPro"/>
</dbReference>
<dbReference type="Pfam" id="PF01106">
    <property type="entry name" value="NifU"/>
    <property type="match status" value="1"/>
</dbReference>
<dbReference type="OrthoDB" id="161232at2157"/>
<dbReference type="InterPro" id="IPR001075">
    <property type="entry name" value="NIF_FeS_clus_asmbl_NifU_C"/>
</dbReference>
<dbReference type="SUPFAM" id="SSF117916">
    <property type="entry name" value="Fe-S cluster assembly (FSCA) domain-like"/>
    <property type="match status" value="1"/>
</dbReference>
<dbReference type="AlphaFoldDB" id="A0A0F7PB72"/>
<evidence type="ECO:0000313" key="6">
    <source>
        <dbReference type="Proteomes" id="UP000069906"/>
    </source>
</evidence>
<dbReference type="RefSeq" id="WP_050047707.1">
    <property type="nucleotide sequence ID" value="NZ_CP008874.1"/>
</dbReference>